<evidence type="ECO:0000313" key="1">
    <source>
        <dbReference type="EMBL" id="CAB4553866.1"/>
    </source>
</evidence>
<accession>A0A6J6CRQ2</accession>
<dbReference type="EMBL" id="CAEZSF010000234">
    <property type="protein sequence ID" value="CAB4553866.1"/>
    <property type="molecule type" value="Genomic_DNA"/>
</dbReference>
<gene>
    <name evidence="1" type="ORF">UFOPK1358_01793</name>
</gene>
<organism evidence="1">
    <name type="scientific">freshwater metagenome</name>
    <dbReference type="NCBI Taxonomy" id="449393"/>
    <lineage>
        <taxon>unclassified sequences</taxon>
        <taxon>metagenomes</taxon>
        <taxon>ecological metagenomes</taxon>
    </lineage>
</organism>
<sequence length="44" mass="4940">MADGELRQRLSEAGSQLFSQQYEWSRIEGDLAAQVVAWVEADQA</sequence>
<protein>
    <submittedName>
        <fullName evidence="1">Unannotated protein</fullName>
    </submittedName>
</protein>
<reference evidence="1" key="1">
    <citation type="submission" date="2020-05" db="EMBL/GenBank/DDBJ databases">
        <authorList>
            <person name="Chiriac C."/>
            <person name="Salcher M."/>
            <person name="Ghai R."/>
            <person name="Kavagutti S V."/>
        </authorList>
    </citation>
    <scope>NUCLEOTIDE SEQUENCE</scope>
</reference>
<proteinExistence type="predicted"/>
<name>A0A6J6CRQ2_9ZZZZ</name>
<dbReference type="AlphaFoldDB" id="A0A6J6CRQ2"/>